<dbReference type="EMBL" id="LN899825">
    <property type="protein sequence ID" value="CUV33019.1"/>
    <property type="molecule type" value="Genomic_DNA"/>
</dbReference>
<name>A0A0S4VEK3_RALSL</name>
<evidence type="ECO:0000313" key="4">
    <source>
        <dbReference type="EMBL" id="CUV58903.1"/>
    </source>
</evidence>
<accession>A0A0S4VEK3</accession>
<evidence type="ECO:0000313" key="3">
    <source>
        <dbReference type="EMBL" id="CUV41764.1"/>
    </source>
</evidence>
<dbReference type="EMBL" id="LN899822">
    <property type="protein sequence ID" value="CUV58903.1"/>
    <property type="molecule type" value="Genomic_DNA"/>
</dbReference>
<reference evidence="2" key="1">
    <citation type="submission" date="2015-10" db="EMBL/GenBank/DDBJ databases">
        <authorList>
            <person name="Gilbert D.G."/>
        </authorList>
    </citation>
    <scope>NUCLEOTIDE SEQUENCE</scope>
    <source>
        <strain evidence="2">Phyl III-seqv23</strain>
    </source>
</reference>
<evidence type="ECO:0000313" key="2">
    <source>
        <dbReference type="EMBL" id="CUV33019.1"/>
    </source>
</evidence>
<dbReference type="NCBIfam" id="NF041886">
    <property type="entry name" value="Rmf_CrpP_fam"/>
    <property type="match status" value="1"/>
</dbReference>
<evidence type="ECO:0000313" key="1">
    <source>
        <dbReference type="EMBL" id="CUV25537.1"/>
    </source>
</evidence>
<gene>
    <name evidence="4" type="ORF">RD1301_v1_90007</name>
    <name evidence="1" type="ORF">RUN1744_v1_990057</name>
    <name evidence="2" type="ORF">TD1301_v1_270007</name>
    <name evidence="3" type="ORF">TF3108_v1_850049</name>
</gene>
<organism evidence="2">
    <name type="scientific">Ralstonia solanacearum</name>
    <name type="common">Pseudomonas solanacearum</name>
    <dbReference type="NCBI Taxonomy" id="305"/>
    <lineage>
        <taxon>Bacteria</taxon>
        <taxon>Pseudomonadati</taxon>
        <taxon>Pseudomonadota</taxon>
        <taxon>Betaproteobacteria</taxon>
        <taxon>Burkholderiales</taxon>
        <taxon>Burkholderiaceae</taxon>
        <taxon>Ralstonia</taxon>
        <taxon>Ralstonia solanacearum species complex</taxon>
    </lineage>
</organism>
<proteinExistence type="predicted"/>
<protein>
    <submittedName>
        <fullName evidence="2">Uncharacterized protein</fullName>
    </submittedName>
</protein>
<sequence>MDYPIEPINAIEARGRSAMRNGLGPDMCPYDHDTAHWRTWQQGYLTARLASMVSVCDGLGDEVAA</sequence>
<dbReference type="AlphaFoldDB" id="A0A0S4VEK3"/>
<dbReference type="EMBL" id="LN899823">
    <property type="protein sequence ID" value="CUV25537.1"/>
    <property type="molecule type" value="Genomic_DNA"/>
</dbReference>
<dbReference type="EMBL" id="LN899826">
    <property type="protein sequence ID" value="CUV41764.1"/>
    <property type="molecule type" value="Genomic_DNA"/>
</dbReference>